<dbReference type="eggNOG" id="COG3511">
    <property type="taxonomic scope" value="Bacteria"/>
</dbReference>
<dbReference type="HOGENOM" id="CLU_027977_3_0_11"/>
<dbReference type="STRING" id="351607.Acel_0232"/>
<dbReference type="GO" id="GO:0016788">
    <property type="term" value="F:hydrolase activity, acting on ester bonds"/>
    <property type="evidence" value="ECO:0007669"/>
    <property type="project" value="InterPro"/>
</dbReference>
<proteinExistence type="predicted"/>
<dbReference type="PANTHER" id="PTHR31956">
    <property type="entry name" value="NON-SPECIFIC PHOSPHOLIPASE C4-RELATED"/>
    <property type="match status" value="1"/>
</dbReference>
<protein>
    <submittedName>
        <fullName evidence="3">Phosphoesterase</fullName>
    </submittedName>
</protein>
<dbReference type="InterPro" id="IPR007312">
    <property type="entry name" value="Phosphoesterase"/>
</dbReference>
<keyword evidence="4" id="KW-1185">Reference proteome</keyword>
<evidence type="ECO:0000313" key="3">
    <source>
        <dbReference type="EMBL" id="ABK52006.1"/>
    </source>
</evidence>
<dbReference type="AlphaFoldDB" id="A0LRE6"/>
<dbReference type="InterPro" id="IPR017850">
    <property type="entry name" value="Alkaline_phosphatase_core_sf"/>
</dbReference>
<name>A0LRE6_ACIC1</name>
<evidence type="ECO:0000256" key="1">
    <source>
        <dbReference type="ARBA" id="ARBA00022801"/>
    </source>
</evidence>
<dbReference type="FunCoup" id="A0LRE6">
    <property type="interactions" value="3"/>
</dbReference>
<dbReference type="EMBL" id="CP000481">
    <property type="protein sequence ID" value="ABK52006.1"/>
    <property type="molecule type" value="Genomic_DNA"/>
</dbReference>
<reference evidence="3 4" key="1">
    <citation type="journal article" date="2009" name="Genome Res.">
        <title>Complete genome of the cellulolytic thermophile Acidothermus cellulolyticus 11B provides insights into its ecophysiological and evolutionary adaptations.</title>
        <authorList>
            <person name="Barabote R.D."/>
            <person name="Xie G."/>
            <person name="Leu D.H."/>
            <person name="Normand P."/>
            <person name="Necsulea A."/>
            <person name="Daubin V."/>
            <person name="Medigue C."/>
            <person name="Adney W.S."/>
            <person name="Xu X.C."/>
            <person name="Lapidus A."/>
            <person name="Parales R.E."/>
            <person name="Detter C."/>
            <person name="Pujic P."/>
            <person name="Bruce D."/>
            <person name="Lavire C."/>
            <person name="Challacombe J.F."/>
            <person name="Brettin T.S."/>
            <person name="Berry A.M."/>
        </authorList>
    </citation>
    <scope>NUCLEOTIDE SEQUENCE [LARGE SCALE GENOMIC DNA]</scope>
    <source>
        <strain evidence="4">ATCC 43068 / DSM 8971 / 11B</strain>
    </source>
</reference>
<keyword evidence="2" id="KW-0843">Virulence</keyword>
<dbReference type="GO" id="GO:0009395">
    <property type="term" value="P:phospholipid catabolic process"/>
    <property type="evidence" value="ECO:0007669"/>
    <property type="project" value="TreeGrafter"/>
</dbReference>
<dbReference type="InParanoid" id="A0LRE6"/>
<keyword evidence="1" id="KW-0378">Hydrolase</keyword>
<dbReference type="PANTHER" id="PTHR31956:SF8">
    <property type="entry name" value="ACID PHOSPHATASE PHOA (AFU_ORTHOLOGUE AFUA_1G03570)"/>
    <property type="match status" value="1"/>
</dbReference>
<dbReference type="Proteomes" id="UP000008221">
    <property type="component" value="Chromosome"/>
</dbReference>
<dbReference type="Pfam" id="PF04185">
    <property type="entry name" value="Phosphoesterase"/>
    <property type="match status" value="1"/>
</dbReference>
<gene>
    <name evidence="3" type="ordered locus">Acel_0232</name>
</gene>
<sequence>MPPHYQHVVWIWLENKDYASVIGNPSAPYENALANACGLATNAHGITHPSLPNYLAATGGSTFGVHDDAGPAAHPISGPSIFRQIDQAGKSWRAYEESMPYACATASSGEYAVKHNPAAYYVDERAECLHNDVPLDPQLAADASAGRLPSFAFVTPNLCHDMHDCSVAAGDRWLAETLPMLLNSATYRNGELVIVLTFDEGVGSANRIPTIVIAPTIQPGTRVSARLDHYSLLRGTEDLLGLPPLGAAAQAASLAAAFGL</sequence>
<accession>A0LRE6</accession>
<dbReference type="Gene3D" id="3.40.720.10">
    <property type="entry name" value="Alkaline Phosphatase, subunit A"/>
    <property type="match status" value="1"/>
</dbReference>
<organism evidence="3 4">
    <name type="scientific">Acidothermus cellulolyticus (strain ATCC 43068 / DSM 8971 / 11B)</name>
    <dbReference type="NCBI Taxonomy" id="351607"/>
    <lineage>
        <taxon>Bacteria</taxon>
        <taxon>Bacillati</taxon>
        <taxon>Actinomycetota</taxon>
        <taxon>Actinomycetes</taxon>
        <taxon>Acidothermales</taxon>
        <taxon>Acidothermaceae</taxon>
        <taxon>Acidothermus</taxon>
    </lineage>
</organism>
<dbReference type="KEGG" id="ace:Acel_0232"/>
<evidence type="ECO:0000256" key="2">
    <source>
        <dbReference type="ARBA" id="ARBA00023026"/>
    </source>
</evidence>
<evidence type="ECO:0000313" key="4">
    <source>
        <dbReference type="Proteomes" id="UP000008221"/>
    </source>
</evidence>